<evidence type="ECO:0000313" key="2">
    <source>
        <dbReference type="Proteomes" id="UP000092461"/>
    </source>
</evidence>
<protein>
    <submittedName>
        <fullName evidence="1">Uncharacterized protein</fullName>
    </submittedName>
</protein>
<sequence length="61" mass="6786">MKVESEVKLPSVDSREICGDRSILTRKHLPKHGCCHRCVSTRGSLICLPLGDCQADNINQH</sequence>
<evidence type="ECO:0000313" key="1">
    <source>
        <dbReference type="EnsemblMetazoa" id="LLOJ004250-PA"/>
    </source>
</evidence>
<dbReference type="EMBL" id="AJWK01013380">
    <property type="status" value="NOT_ANNOTATED_CDS"/>
    <property type="molecule type" value="Genomic_DNA"/>
</dbReference>
<dbReference type="AlphaFoldDB" id="A0A1B0CII8"/>
<reference evidence="1" key="1">
    <citation type="submission" date="2020-05" db="UniProtKB">
        <authorList>
            <consortium name="EnsemblMetazoa"/>
        </authorList>
    </citation>
    <scope>IDENTIFICATION</scope>
    <source>
        <strain evidence="1">Jacobina</strain>
    </source>
</reference>
<dbReference type="VEuPathDB" id="VectorBase:LLOJ004250"/>
<dbReference type="Proteomes" id="UP000092461">
    <property type="component" value="Unassembled WGS sequence"/>
</dbReference>
<dbReference type="EnsemblMetazoa" id="LLOJ004250-RA">
    <property type="protein sequence ID" value="LLOJ004250-PA"/>
    <property type="gene ID" value="LLOJ004250"/>
</dbReference>
<accession>A0A1B0CII8</accession>
<name>A0A1B0CII8_LUTLO</name>
<organism evidence="1 2">
    <name type="scientific">Lutzomyia longipalpis</name>
    <name type="common">Sand fly</name>
    <dbReference type="NCBI Taxonomy" id="7200"/>
    <lineage>
        <taxon>Eukaryota</taxon>
        <taxon>Metazoa</taxon>
        <taxon>Ecdysozoa</taxon>
        <taxon>Arthropoda</taxon>
        <taxon>Hexapoda</taxon>
        <taxon>Insecta</taxon>
        <taxon>Pterygota</taxon>
        <taxon>Neoptera</taxon>
        <taxon>Endopterygota</taxon>
        <taxon>Diptera</taxon>
        <taxon>Nematocera</taxon>
        <taxon>Psychodoidea</taxon>
        <taxon>Psychodidae</taxon>
        <taxon>Lutzomyia</taxon>
        <taxon>Lutzomyia</taxon>
    </lineage>
</organism>
<keyword evidence="2" id="KW-1185">Reference proteome</keyword>
<proteinExistence type="predicted"/>